<accession>A0ABX0XL42</accession>
<feature type="chain" id="PRO_5046482416" description="Homogentisate 1,2-dioxygenase" evidence="1">
    <location>
        <begin position="19"/>
        <end position="168"/>
    </location>
</feature>
<feature type="signal peptide" evidence="1">
    <location>
        <begin position="1"/>
        <end position="18"/>
    </location>
</feature>
<keyword evidence="1" id="KW-0732">Signal</keyword>
<reference evidence="2 3" key="1">
    <citation type="submission" date="2020-03" db="EMBL/GenBank/DDBJ databases">
        <title>Genomic Encyclopedia of Type Strains, Phase IV (KMG-IV): sequencing the most valuable type-strain genomes for metagenomic binning, comparative biology and taxonomic classification.</title>
        <authorList>
            <person name="Goeker M."/>
        </authorList>
    </citation>
    <scope>NUCLEOTIDE SEQUENCE [LARGE SCALE GENOMIC DNA]</scope>
    <source>
        <strain evidence="2 3">DSM 27651</strain>
    </source>
</reference>
<sequence length="168" mass="17793">MTPFFFSLLLLQPAPVLAPPEPPCTIAEERLPDHLSGWRDAGGAPVTTLTPGRAGRVALEPIERVGFAAAPERAPAAGSRGAAIPVTVERAGRYLLALSGPAWIDLVVGTRRIASSAHGHGPRCSGIRKLVTFDLPAGRHLVQLSGSEEREVTVMLTPAAPRSERTQR</sequence>
<comment type="caution">
    <text evidence="2">The sequence shown here is derived from an EMBL/GenBank/DDBJ whole genome shotgun (WGS) entry which is preliminary data.</text>
</comment>
<evidence type="ECO:0000313" key="2">
    <source>
        <dbReference type="EMBL" id="NJC34064.1"/>
    </source>
</evidence>
<name>A0ABX0XL42_9SPHN</name>
<organism evidence="2 3">
    <name type="scientific">Sphingomonas jejuensis</name>
    <dbReference type="NCBI Taxonomy" id="904715"/>
    <lineage>
        <taxon>Bacteria</taxon>
        <taxon>Pseudomonadati</taxon>
        <taxon>Pseudomonadota</taxon>
        <taxon>Alphaproteobacteria</taxon>
        <taxon>Sphingomonadales</taxon>
        <taxon>Sphingomonadaceae</taxon>
        <taxon>Sphingomonas</taxon>
    </lineage>
</organism>
<evidence type="ECO:0000313" key="3">
    <source>
        <dbReference type="Proteomes" id="UP000734218"/>
    </source>
</evidence>
<keyword evidence="3" id="KW-1185">Reference proteome</keyword>
<dbReference type="Proteomes" id="UP000734218">
    <property type="component" value="Unassembled WGS sequence"/>
</dbReference>
<dbReference type="RefSeq" id="WP_167953962.1">
    <property type="nucleotide sequence ID" value="NZ_JAATJE010000001.1"/>
</dbReference>
<gene>
    <name evidence="2" type="ORF">GGR88_001538</name>
</gene>
<protein>
    <recommendedName>
        <fullName evidence="4">Homogentisate 1,2-dioxygenase</fullName>
    </recommendedName>
</protein>
<evidence type="ECO:0008006" key="4">
    <source>
        <dbReference type="Google" id="ProtNLM"/>
    </source>
</evidence>
<evidence type="ECO:0000256" key="1">
    <source>
        <dbReference type="SAM" id="SignalP"/>
    </source>
</evidence>
<dbReference type="EMBL" id="JAATJE010000001">
    <property type="protein sequence ID" value="NJC34064.1"/>
    <property type="molecule type" value="Genomic_DNA"/>
</dbReference>
<proteinExistence type="predicted"/>